<sequence>MVRSEHEERAARIREEIVPLVDEFRLRQTATGSIVEPADHDVALLTAIRDAVAETYRDMGREDKADAFSADVDDWLAHSLDAKPHFDRVRDAFRRVGNGESALFVGVTRATNSTTPSGVRLELFFVQHHQSQLLVAVEEKYPHQNDVHMDVILLAGPEGFALGNCLVFFPESVAALNKIERQHYAVFFFSKFYDIHGTITAENANSLLAPGQGLDSSARLDPYLSYQVRSLWGYLHDRVHAHFTGPWSMADNAVLKMHWYIGVLEEIKVDVKLILMARNGDVPFIDELFTMIVLERIFRYPLEPRPERNFDAGTGFFLFSYLLEKEALRLEDGLVAIDQGCAIDALETLVAEIEALEHRSTTPDEYRANATQMVRRHLAEGEDPKDKFALNQEQRLLRTHVELFEERPPLAFSELAAA</sequence>
<accession>A0A1E2SLW0</accession>
<dbReference type="Pfam" id="PF19985">
    <property type="entry name" value="DUF6421"/>
    <property type="match status" value="1"/>
</dbReference>
<dbReference type="AlphaFoldDB" id="A0A1E2SLW0"/>
<evidence type="ECO:0000313" key="2">
    <source>
        <dbReference type="Proteomes" id="UP000094426"/>
    </source>
</evidence>
<comment type="caution">
    <text evidence="1">The sequence shown here is derived from an EMBL/GenBank/DDBJ whole genome shotgun (WGS) entry which is preliminary data.</text>
</comment>
<evidence type="ECO:0000313" key="1">
    <source>
        <dbReference type="EMBL" id="ODA90757.1"/>
    </source>
</evidence>
<dbReference type="InterPro" id="IPR046306">
    <property type="entry name" value="DUF6421"/>
</dbReference>
<name>A0A1E2SLW0_LEIXY</name>
<dbReference type="Proteomes" id="UP000094426">
    <property type="component" value="Unassembled WGS sequence"/>
</dbReference>
<dbReference type="EMBL" id="LNZG01000007">
    <property type="protein sequence ID" value="ODA90757.1"/>
    <property type="molecule type" value="Genomic_DNA"/>
</dbReference>
<protein>
    <submittedName>
        <fullName evidence="1">Uncharacterized protein</fullName>
    </submittedName>
</protein>
<organism evidence="1 2">
    <name type="scientific">Leifsonia xyli subsp. xyli</name>
    <dbReference type="NCBI Taxonomy" id="59736"/>
    <lineage>
        <taxon>Bacteria</taxon>
        <taxon>Bacillati</taxon>
        <taxon>Actinomycetota</taxon>
        <taxon>Actinomycetes</taxon>
        <taxon>Micrococcales</taxon>
        <taxon>Microbacteriaceae</taxon>
        <taxon>Leifsonia</taxon>
    </lineage>
</organism>
<proteinExistence type="predicted"/>
<reference evidence="1 2" key="1">
    <citation type="submission" date="2015-11" db="EMBL/GenBank/DDBJ databases">
        <authorList>
            <person name="Zhang Y."/>
            <person name="Guo Z."/>
        </authorList>
    </citation>
    <scope>NUCLEOTIDE SEQUENCE [LARGE SCALE GENOMIC DNA]</scope>
    <source>
        <strain evidence="2">gdw1</strain>
    </source>
</reference>
<gene>
    <name evidence="1" type="ORF">ATY41_08915</name>
</gene>